<dbReference type="AlphaFoldDB" id="A0A8T3DIC2"/>
<dbReference type="EMBL" id="JAERUA010000008">
    <property type="protein sequence ID" value="KAI1897023.1"/>
    <property type="molecule type" value="Genomic_DNA"/>
</dbReference>
<comment type="caution">
    <text evidence="1">The sequence shown here is derived from an EMBL/GenBank/DDBJ whole genome shotgun (WGS) entry which is preliminary data.</text>
</comment>
<accession>A0A8T3DIC2</accession>
<protein>
    <submittedName>
        <fullName evidence="1">Uncharacterized protein</fullName>
    </submittedName>
</protein>
<dbReference type="Proteomes" id="UP000829720">
    <property type="component" value="Unassembled WGS sequence"/>
</dbReference>
<dbReference type="OrthoDB" id="8962263at2759"/>
<organism evidence="1 2">
    <name type="scientific">Albula goreensis</name>
    <dbReference type="NCBI Taxonomy" id="1534307"/>
    <lineage>
        <taxon>Eukaryota</taxon>
        <taxon>Metazoa</taxon>
        <taxon>Chordata</taxon>
        <taxon>Craniata</taxon>
        <taxon>Vertebrata</taxon>
        <taxon>Euteleostomi</taxon>
        <taxon>Actinopterygii</taxon>
        <taxon>Neopterygii</taxon>
        <taxon>Teleostei</taxon>
        <taxon>Albuliformes</taxon>
        <taxon>Albulidae</taxon>
        <taxon>Albula</taxon>
    </lineage>
</organism>
<name>A0A8T3DIC2_9TELE</name>
<evidence type="ECO:0000313" key="1">
    <source>
        <dbReference type="EMBL" id="KAI1897023.1"/>
    </source>
</evidence>
<reference evidence="1" key="1">
    <citation type="submission" date="2021-01" db="EMBL/GenBank/DDBJ databases">
        <authorList>
            <person name="Zahm M."/>
            <person name="Roques C."/>
            <person name="Cabau C."/>
            <person name="Klopp C."/>
            <person name="Donnadieu C."/>
            <person name="Jouanno E."/>
            <person name="Lampietro C."/>
            <person name="Louis A."/>
            <person name="Herpin A."/>
            <person name="Echchiki A."/>
            <person name="Berthelot C."/>
            <person name="Parey E."/>
            <person name="Roest-Crollius H."/>
            <person name="Braasch I."/>
            <person name="Postlethwait J."/>
            <person name="Bobe J."/>
            <person name="Montfort J."/>
            <person name="Bouchez O."/>
            <person name="Begum T."/>
            <person name="Mejri S."/>
            <person name="Adams A."/>
            <person name="Chen W.-J."/>
            <person name="Guiguen Y."/>
        </authorList>
    </citation>
    <scope>NUCLEOTIDE SEQUENCE</scope>
    <source>
        <tissue evidence="1">Blood</tissue>
    </source>
</reference>
<evidence type="ECO:0000313" key="2">
    <source>
        <dbReference type="Proteomes" id="UP000829720"/>
    </source>
</evidence>
<keyword evidence="2" id="KW-1185">Reference proteome</keyword>
<sequence length="158" mass="18479">MFDSQKTQARHYRTLQDMYKTKKPNKAAVAHLLDLEFESRRHFIASDAVKEQDRPTKILEAYPCFKEVDHPMDELQRIIQPTNVQYICETKDRWKTFYSQVQFYGVMKKAMNPQRTLNGVEHATAVFRALPLLFPSGTLPIGRNILATTEVKTFLWIT</sequence>
<proteinExistence type="predicted"/>
<gene>
    <name evidence="1" type="ORF">AGOR_G00100930</name>
</gene>